<dbReference type="PRINTS" id="PR00326">
    <property type="entry name" value="GTP1OBG"/>
</dbReference>
<evidence type="ECO:0000313" key="5">
    <source>
        <dbReference type="EMBL" id="OMJ66130.1"/>
    </source>
</evidence>
<dbReference type="FunFam" id="3.10.20.30:FF:000003">
    <property type="entry name" value="Developmentally-regulated GTP-binding protein 1"/>
    <property type="match status" value="1"/>
</dbReference>
<dbReference type="Pfam" id="PF16897">
    <property type="entry name" value="MMR_HSR1_Xtn"/>
    <property type="match status" value="1"/>
</dbReference>
<evidence type="ECO:0000259" key="4">
    <source>
        <dbReference type="PROSITE" id="PS51880"/>
    </source>
</evidence>
<dbReference type="PANTHER" id="PTHR43127">
    <property type="entry name" value="DEVELOPMENTALLY-REGULATED GTP-BINDING PROTEIN 2"/>
    <property type="match status" value="1"/>
</dbReference>
<gene>
    <name evidence="5" type="ORF">SteCoe_37133</name>
</gene>
<proteinExistence type="predicted"/>
<reference evidence="5 6" key="1">
    <citation type="submission" date="2016-11" db="EMBL/GenBank/DDBJ databases">
        <title>The macronuclear genome of Stentor coeruleus: a giant cell with tiny introns.</title>
        <authorList>
            <person name="Slabodnick M."/>
            <person name="Ruby J.G."/>
            <person name="Reiff S.B."/>
            <person name="Swart E.C."/>
            <person name="Gosai S."/>
            <person name="Prabakaran S."/>
            <person name="Witkowska E."/>
            <person name="Larue G.E."/>
            <person name="Fisher S."/>
            <person name="Freeman R.M."/>
            <person name="Gunawardena J."/>
            <person name="Chu W."/>
            <person name="Stover N.A."/>
            <person name="Gregory B.D."/>
            <person name="Nowacki M."/>
            <person name="Derisi J."/>
            <person name="Roy S.W."/>
            <person name="Marshall W.F."/>
            <person name="Sood P."/>
        </authorList>
    </citation>
    <scope>NUCLEOTIDE SEQUENCE [LARGE SCALE GENOMIC DNA]</scope>
    <source>
        <strain evidence="5">WM001</strain>
    </source>
</reference>
<name>A0A1R2ANZ7_9CILI</name>
<dbReference type="CDD" id="cd01896">
    <property type="entry name" value="DRG"/>
    <property type="match status" value="1"/>
</dbReference>
<organism evidence="5 6">
    <name type="scientific">Stentor coeruleus</name>
    <dbReference type="NCBI Taxonomy" id="5963"/>
    <lineage>
        <taxon>Eukaryota</taxon>
        <taxon>Sar</taxon>
        <taxon>Alveolata</taxon>
        <taxon>Ciliophora</taxon>
        <taxon>Postciliodesmatophora</taxon>
        <taxon>Heterotrichea</taxon>
        <taxon>Heterotrichida</taxon>
        <taxon>Stentoridae</taxon>
        <taxon>Stentor</taxon>
    </lineage>
</organism>
<feature type="domain" description="TGS" evidence="4">
    <location>
        <begin position="276"/>
        <end position="354"/>
    </location>
</feature>
<evidence type="ECO:0000313" key="6">
    <source>
        <dbReference type="Proteomes" id="UP000187209"/>
    </source>
</evidence>
<accession>A0A1R2ANZ7</accession>
<evidence type="ECO:0000259" key="3">
    <source>
        <dbReference type="PROSITE" id="PS51710"/>
    </source>
</evidence>
<keyword evidence="1" id="KW-0547">Nucleotide-binding</keyword>
<dbReference type="AlphaFoldDB" id="A0A1R2ANZ7"/>
<sequence length="357" mass="40080">MSRTQKNKATEGHLGLLKARMAKLKAQLLEPPKGGGGKADGFDVGKYGDARVALIGFPSVGKSTLLSTVTLTQSEAAAYEFTTLTCIPGIVNYKGATIQLLDLPGIIEGASEGKGRGRQVIAVGRSADLILMVLDAQRSAEQKEKITQELESVGIRLNQRRPDITFQKKAQNGVMFNSTCQLSHMNQEIARKICHEYKIFHAEILFREDATVDQFIDIIEKKNRSYIPCLYVYNKIDNISIEEINDLARQEDSVVISCNMELNMDYLIERIWQKLGLVRVYTKKPGNKPDFSQPLILTERRDGHSIEAACVQIHRELASDFRCAFVWGKSTKHYAQRCGLKHHLCDEDVVQILKKNK</sequence>
<dbReference type="InterPro" id="IPR006074">
    <property type="entry name" value="GTP1-OBG_CS"/>
</dbReference>
<dbReference type="InterPro" id="IPR012675">
    <property type="entry name" value="Beta-grasp_dom_sf"/>
</dbReference>
<dbReference type="InterPro" id="IPR031662">
    <property type="entry name" value="GTP-binding_2"/>
</dbReference>
<dbReference type="Proteomes" id="UP000187209">
    <property type="component" value="Unassembled WGS sequence"/>
</dbReference>
<dbReference type="PROSITE" id="PS51880">
    <property type="entry name" value="TGS"/>
    <property type="match status" value="1"/>
</dbReference>
<dbReference type="InterPro" id="IPR031167">
    <property type="entry name" value="G_OBG"/>
</dbReference>
<keyword evidence="6" id="KW-1185">Reference proteome</keyword>
<dbReference type="OrthoDB" id="603at2759"/>
<dbReference type="GO" id="GO:0005525">
    <property type="term" value="F:GTP binding"/>
    <property type="evidence" value="ECO:0007669"/>
    <property type="project" value="UniProtKB-KW"/>
</dbReference>
<comment type="caution">
    <text evidence="5">The sequence shown here is derived from an EMBL/GenBank/DDBJ whole genome shotgun (WGS) entry which is preliminary data.</text>
</comment>
<protein>
    <recommendedName>
        <fullName evidence="7">OBG-type G domain-containing protein</fullName>
    </recommendedName>
</protein>
<keyword evidence="2" id="KW-0342">GTP-binding</keyword>
<dbReference type="NCBIfam" id="TIGR00231">
    <property type="entry name" value="small_GTP"/>
    <property type="match status" value="1"/>
</dbReference>
<dbReference type="GO" id="GO:0003924">
    <property type="term" value="F:GTPase activity"/>
    <property type="evidence" value="ECO:0007669"/>
    <property type="project" value="InterPro"/>
</dbReference>
<dbReference type="InterPro" id="IPR006073">
    <property type="entry name" value="GTP-bd"/>
</dbReference>
<dbReference type="Gene3D" id="3.10.20.30">
    <property type="match status" value="1"/>
</dbReference>
<evidence type="ECO:0000256" key="1">
    <source>
        <dbReference type="ARBA" id="ARBA00022741"/>
    </source>
</evidence>
<feature type="domain" description="OBG-type G" evidence="3">
    <location>
        <begin position="50"/>
        <end position="276"/>
    </location>
</feature>
<dbReference type="SUPFAM" id="SSF81271">
    <property type="entry name" value="TGS-like"/>
    <property type="match status" value="1"/>
</dbReference>
<dbReference type="FunFam" id="3.40.50.300:FF:001436">
    <property type="entry name" value="Developmentally-regulated GTP-binding protein"/>
    <property type="match status" value="1"/>
</dbReference>
<dbReference type="SUPFAM" id="SSF52540">
    <property type="entry name" value="P-loop containing nucleoside triphosphate hydrolases"/>
    <property type="match status" value="1"/>
</dbReference>
<dbReference type="Pfam" id="PF02824">
    <property type="entry name" value="TGS"/>
    <property type="match status" value="1"/>
</dbReference>
<dbReference type="Pfam" id="PF01926">
    <property type="entry name" value="MMR_HSR1"/>
    <property type="match status" value="1"/>
</dbReference>
<dbReference type="InterPro" id="IPR005225">
    <property type="entry name" value="Small_GTP-bd"/>
</dbReference>
<dbReference type="PROSITE" id="PS00905">
    <property type="entry name" value="GTP1_OBG"/>
    <property type="match status" value="1"/>
</dbReference>
<dbReference type="InterPro" id="IPR012676">
    <property type="entry name" value="TGS-like"/>
</dbReference>
<dbReference type="PROSITE" id="PS51710">
    <property type="entry name" value="G_OBG"/>
    <property type="match status" value="1"/>
</dbReference>
<evidence type="ECO:0008006" key="7">
    <source>
        <dbReference type="Google" id="ProtNLM"/>
    </source>
</evidence>
<dbReference type="InterPro" id="IPR027417">
    <property type="entry name" value="P-loop_NTPase"/>
</dbReference>
<dbReference type="EMBL" id="MPUH01001811">
    <property type="protein sequence ID" value="OMJ66130.1"/>
    <property type="molecule type" value="Genomic_DNA"/>
</dbReference>
<dbReference type="InterPro" id="IPR045001">
    <property type="entry name" value="DRG"/>
</dbReference>
<dbReference type="Gene3D" id="3.40.50.300">
    <property type="entry name" value="P-loop containing nucleotide triphosphate hydrolases"/>
    <property type="match status" value="2"/>
</dbReference>
<evidence type="ECO:0000256" key="2">
    <source>
        <dbReference type="ARBA" id="ARBA00023134"/>
    </source>
</evidence>
<dbReference type="InterPro" id="IPR004095">
    <property type="entry name" value="TGS"/>
</dbReference>